<feature type="compositionally biased region" description="Polar residues" evidence="1">
    <location>
        <begin position="26"/>
        <end position="37"/>
    </location>
</feature>
<gene>
    <name evidence="3" type="ORF">RN001_000556</name>
</gene>
<accession>A0AAN7Q9Q9</accession>
<feature type="signal peptide" evidence="2">
    <location>
        <begin position="1"/>
        <end position="20"/>
    </location>
</feature>
<feature type="chain" id="PRO_5043020743" description="Secreted protein" evidence="2">
    <location>
        <begin position="21"/>
        <end position="113"/>
    </location>
</feature>
<name>A0AAN7Q9Q9_9COLE</name>
<protein>
    <recommendedName>
        <fullName evidence="5">Secreted protein</fullName>
    </recommendedName>
</protein>
<comment type="caution">
    <text evidence="3">The sequence shown here is derived from an EMBL/GenBank/DDBJ whole genome shotgun (WGS) entry which is preliminary data.</text>
</comment>
<proteinExistence type="predicted"/>
<evidence type="ECO:0000256" key="1">
    <source>
        <dbReference type="SAM" id="MobiDB-lite"/>
    </source>
</evidence>
<keyword evidence="4" id="KW-1185">Reference proteome</keyword>
<dbReference type="EMBL" id="JARPUR010000001">
    <property type="protein sequence ID" value="KAK4884285.1"/>
    <property type="molecule type" value="Genomic_DNA"/>
</dbReference>
<evidence type="ECO:0000313" key="3">
    <source>
        <dbReference type="EMBL" id="KAK4884285.1"/>
    </source>
</evidence>
<dbReference type="Proteomes" id="UP001353858">
    <property type="component" value="Unassembled WGS sequence"/>
</dbReference>
<evidence type="ECO:0008006" key="5">
    <source>
        <dbReference type="Google" id="ProtNLM"/>
    </source>
</evidence>
<feature type="region of interest" description="Disordered" evidence="1">
    <location>
        <begin position="23"/>
        <end position="113"/>
    </location>
</feature>
<sequence length="113" mass="11635">MKFAAFIIFGVLLLQVCVNTEEVDQSEANNGKLNEQMLNDGPDAVAASPGDAPVPTHLPKGPDGPSTFPPLVHSTNTPQQKISEAAAASVPKETVTPAPGGNPIHADYPPGLA</sequence>
<reference evidence="4" key="1">
    <citation type="submission" date="2023-01" db="EMBL/GenBank/DDBJ databases">
        <title>Key to firefly adult light organ development and bioluminescence: homeobox transcription factors regulate luciferase expression and transportation to peroxisome.</title>
        <authorList>
            <person name="Fu X."/>
        </authorList>
    </citation>
    <scope>NUCLEOTIDE SEQUENCE [LARGE SCALE GENOMIC DNA]</scope>
</reference>
<evidence type="ECO:0000313" key="4">
    <source>
        <dbReference type="Proteomes" id="UP001353858"/>
    </source>
</evidence>
<dbReference type="AlphaFoldDB" id="A0AAN7Q9Q9"/>
<organism evidence="3 4">
    <name type="scientific">Aquatica leii</name>
    <dbReference type="NCBI Taxonomy" id="1421715"/>
    <lineage>
        <taxon>Eukaryota</taxon>
        <taxon>Metazoa</taxon>
        <taxon>Ecdysozoa</taxon>
        <taxon>Arthropoda</taxon>
        <taxon>Hexapoda</taxon>
        <taxon>Insecta</taxon>
        <taxon>Pterygota</taxon>
        <taxon>Neoptera</taxon>
        <taxon>Endopterygota</taxon>
        <taxon>Coleoptera</taxon>
        <taxon>Polyphaga</taxon>
        <taxon>Elateriformia</taxon>
        <taxon>Elateroidea</taxon>
        <taxon>Lampyridae</taxon>
        <taxon>Luciolinae</taxon>
        <taxon>Aquatica</taxon>
    </lineage>
</organism>
<keyword evidence="2" id="KW-0732">Signal</keyword>
<feature type="compositionally biased region" description="Polar residues" evidence="1">
    <location>
        <begin position="73"/>
        <end position="82"/>
    </location>
</feature>
<evidence type="ECO:0000256" key="2">
    <source>
        <dbReference type="SAM" id="SignalP"/>
    </source>
</evidence>